<evidence type="ECO:0000256" key="8">
    <source>
        <dbReference type="ARBA" id="ARBA00022679"/>
    </source>
</evidence>
<dbReference type="AlphaFoldDB" id="A0AAV4LDK8"/>
<dbReference type="CDD" id="cd00610">
    <property type="entry name" value="OAT_like"/>
    <property type="match status" value="1"/>
</dbReference>
<evidence type="ECO:0000256" key="6">
    <source>
        <dbReference type="ARBA" id="ARBA00014798"/>
    </source>
</evidence>
<dbReference type="PROSITE" id="PS00600">
    <property type="entry name" value="AA_TRANSFER_CLASS_3"/>
    <property type="match status" value="1"/>
</dbReference>
<sequence length="429" mass="47760">MKVIENRPSSLQVFEELESEVRSYCRSFPALFAKANGYQLWDVEGKQYIDFFAGAGALNYGHNNMRMKEKLIQYLINDGITHSLDMATKAKEMFLQRFHEVILKPRGMNYKVMFPGPTGTNSVESALKLARKVTGRETVMSFTNAFHGMTIGSLSVSGNKFKRKGAGIPLQNSVTMPFDRYFGDEIDTVSFIERFLEDNGSGVSLPAAIILETVQGEGGLHAASFHWLKRIRDICDRWKILLIVDDIQVGCGRTGTFFSFEPSGIQPDIICLSKSIGGYGLPMALTLIRPEIDIWEPGEHNGTFRGNNLSFVTATEALRYWETDAFSKEIKDKGEKIRHFLHDLVQNHPELEGEVRGRGLIQGIACGVEGMAENICAAAFERGLIIETSGPENEVVKLLPPLIIDEAGLTKGFEILDESIKKCKTSSTE</sequence>
<dbReference type="GO" id="GO:0030170">
    <property type="term" value="F:pyridoxal phosphate binding"/>
    <property type="evidence" value="ECO:0007669"/>
    <property type="project" value="InterPro"/>
</dbReference>
<dbReference type="SUPFAM" id="SSF53383">
    <property type="entry name" value="PLP-dependent transferases"/>
    <property type="match status" value="1"/>
</dbReference>
<dbReference type="PIRSF" id="PIRSF000521">
    <property type="entry name" value="Transaminase_4ab_Lys_Orn"/>
    <property type="match status" value="1"/>
</dbReference>
<dbReference type="Gene3D" id="3.90.1150.10">
    <property type="entry name" value="Aspartate Aminotransferase, domain 1"/>
    <property type="match status" value="1"/>
</dbReference>
<keyword evidence="9 11" id="KW-0663">Pyridoxal phosphate</keyword>
<keyword evidence="8 12" id="KW-0808">Transferase</keyword>
<dbReference type="InterPro" id="IPR049704">
    <property type="entry name" value="Aminotrans_3_PPA_site"/>
</dbReference>
<dbReference type="InterPro" id="IPR005814">
    <property type="entry name" value="Aminotrans_3"/>
</dbReference>
<comment type="cofactor">
    <cofactor evidence="1 12">
        <name>pyridoxal 5'-phosphate</name>
        <dbReference type="ChEBI" id="CHEBI:597326"/>
    </cofactor>
</comment>
<evidence type="ECO:0000256" key="12">
    <source>
        <dbReference type="RuleBase" id="RU365034"/>
    </source>
</evidence>
<evidence type="ECO:0000256" key="11">
    <source>
        <dbReference type="RuleBase" id="RU003560"/>
    </source>
</evidence>
<dbReference type="NCBIfam" id="TIGR02407">
    <property type="entry name" value="ectoine_ectB"/>
    <property type="match status" value="1"/>
</dbReference>
<accession>A0AAV4LDK8</accession>
<comment type="function">
    <text evidence="2 12">Catalyzes reversively the conversion of L-aspartate beta-semialdehyde (ASA) to L-2,4-diaminobutyrate (DABA) by transamination with L-glutamate.</text>
</comment>
<dbReference type="InterPro" id="IPR015422">
    <property type="entry name" value="PyrdxlP-dep_Trfase_small"/>
</dbReference>
<evidence type="ECO:0000256" key="9">
    <source>
        <dbReference type="ARBA" id="ARBA00022898"/>
    </source>
</evidence>
<comment type="caution">
    <text evidence="13">The sequence shown here is derived from an EMBL/GenBank/DDBJ whole genome shotgun (WGS) entry which is preliminary data.</text>
</comment>
<gene>
    <name evidence="13" type="primary">ectB</name>
    <name evidence="13" type="ORF">DNHGIG_13550</name>
</gene>
<evidence type="ECO:0000256" key="10">
    <source>
        <dbReference type="ARBA" id="ARBA00049111"/>
    </source>
</evidence>
<dbReference type="Pfam" id="PF00202">
    <property type="entry name" value="Aminotran_3"/>
    <property type="match status" value="1"/>
</dbReference>
<dbReference type="InterPro" id="IPR004637">
    <property type="entry name" value="Dat"/>
</dbReference>
<dbReference type="GO" id="GO:0047307">
    <property type="term" value="F:diaminobutyrate-pyruvate transaminase activity"/>
    <property type="evidence" value="ECO:0007669"/>
    <property type="project" value="InterPro"/>
</dbReference>
<evidence type="ECO:0000256" key="2">
    <source>
        <dbReference type="ARBA" id="ARBA00002189"/>
    </source>
</evidence>
<dbReference type="NCBIfam" id="TIGR00709">
    <property type="entry name" value="dat"/>
    <property type="match status" value="1"/>
</dbReference>
<dbReference type="PANTHER" id="PTHR43552">
    <property type="entry name" value="DIAMINOBUTYRATE--2-OXOGLUTARATE AMINOTRANSFERASE"/>
    <property type="match status" value="1"/>
</dbReference>
<protein>
    <recommendedName>
        <fullName evidence="6 12">Diaminobutyrate--2-oxoglutarate transaminase</fullName>
        <ecNumber evidence="5 12">2.6.1.76</ecNumber>
    </recommendedName>
    <alternativeName>
        <fullName evidence="12">DABA aminotransferase</fullName>
    </alternativeName>
</protein>
<dbReference type="EMBL" id="BOQE01000001">
    <property type="protein sequence ID" value="GIM45806.1"/>
    <property type="molecule type" value="Genomic_DNA"/>
</dbReference>
<evidence type="ECO:0000313" key="14">
    <source>
        <dbReference type="Proteomes" id="UP001057291"/>
    </source>
</evidence>
<organism evidence="13 14">
    <name type="scientific">Collibacillus ludicampi</name>
    <dbReference type="NCBI Taxonomy" id="2771369"/>
    <lineage>
        <taxon>Bacteria</taxon>
        <taxon>Bacillati</taxon>
        <taxon>Bacillota</taxon>
        <taxon>Bacilli</taxon>
        <taxon>Bacillales</taxon>
        <taxon>Alicyclobacillaceae</taxon>
        <taxon>Collibacillus</taxon>
    </lineage>
</organism>
<comment type="catalytic activity">
    <reaction evidence="10 12">
        <text>L-2,4-diaminobutanoate + 2-oxoglutarate = L-aspartate 4-semialdehyde + L-glutamate</text>
        <dbReference type="Rhea" id="RHEA:11160"/>
        <dbReference type="ChEBI" id="CHEBI:16810"/>
        <dbReference type="ChEBI" id="CHEBI:29985"/>
        <dbReference type="ChEBI" id="CHEBI:58761"/>
        <dbReference type="ChEBI" id="CHEBI:537519"/>
        <dbReference type="EC" id="2.6.1.76"/>
    </reaction>
</comment>
<dbReference type="EC" id="2.6.1.76" evidence="5 12"/>
<evidence type="ECO:0000313" key="13">
    <source>
        <dbReference type="EMBL" id="GIM45806.1"/>
    </source>
</evidence>
<dbReference type="PANTHER" id="PTHR43552:SF2">
    <property type="entry name" value="DIAMINOBUTYRATE--2-OXOGLUTARATE TRANSAMINASE"/>
    <property type="match status" value="1"/>
</dbReference>
<proteinExistence type="inferred from homology"/>
<dbReference type="GO" id="GO:0019491">
    <property type="term" value="P:ectoine biosynthetic process"/>
    <property type="evidence" value="ECO:0007669"/>
    <property type="project" value="InterPro"/>
</dbReference>
<keyword evidence="14" id="KW-1185">Reference proteome</keyword>
<dbReference type="GO" id="GO:0045303">
    <property type="term" value="F:diaminobutyrate-2-oxoglutarate transaminase activity"/>
    <property type="evidence" value="ECO:0007669"/>
    <property type="project" value="UniProtKB-EC"/>
</dbReference>
<reference evidence="13" key="1">
    <citation type="journal article" date="2023" name="Int. J. Syst. Evol. Microbiol.">
        <title>Collibacillus ludicampi gen. nov., sp. nov., a new soil bacterium of the family Alicyclobacillaceae.</title>
        <authorList>
            <person name="Jojima T."/>
            <person name="Ioku Y."/>
            <person name="Fukuta Y."/>
            <person name="Shirasaka N."/>
            <person name="Matsumura Y."/>
            <person name="Mori M."/>
        </authorList>
    </citation>
    <scope>NUCLEOTIDE SEQUENCE</scope>
    <source>
        <strain evidence="13">TP075</strain>
    </source>
</reference>
<evidence type="ECO:0000256" key="7">
    <source>
        <dbReference type="ARBA" id="ARBA00022576"/>
    </source>
</evidence>
<dbReference type="RefSeq" id="WP_282198977.1">
    <property type="nucleotide sequence ID" value="NZ_BOQE01000001.1"/>
</dbReference>
<comment type="pathway">
    <text evidence="3 12">Amine and polyamine biosynthesis; ectoine biosynthesis; L-ectoine from L-aspartate 4-semialdehyde: step 1/3.</text>
</comment>
<evidence type="ECO:0000256" key="1">
    <source>
        <dbReference type="ARBA" id="ARBA00001933"/>
    </source>
</evidence>
<dbReference type="InterPro" id="IPR012773">
    <property type="entry name" value="Ectoine_EctB"/>
</dbReference>
<keyword evidence="7 12" id="KW-0032">Aminotransferase</keyword>
<name>A0AAV4LDK8_9BACL</name>
<dbReference type="InterPro" id="IPR015421">
    <property type="entry name" value="PyrdxlP-dep_Trfase_major"/>
</dbReference>
<evidence type="ECO:0000256" key="5">
    <source>
        <dbReference type="ARBA" id="ARBA00013155"/>
    </source>
</evidence>
<evidence type="ECO:0000256" key="4">
    <source>
        <dbReference type="ARBA" id="ARBA00008954"/>
    </source>
</evidence>
<dbReference type="Proteomes" id="UP001057291">
    <property type="component" value="Unassembled WGS sequence"/>
</dbReference>
<evidence type="ECO:0000256" key="3">
    <source>
        <dbReference type="ARBA" id="ARBA00004946"/>
    </source>
</evidence>
<comment type="similarity">
    <text evidence="4 11">Belongs to the class-III pyridoxal-phosphate-dependent aminotransferase family.</text>
</comment>
<dbReference type="NCBIfam" id="NF006733">
    <property type="entry name" value="PRK09264.1"/>
    <property type="match status" value="1"/>
</dbReference>
<dbReference type="InterPro" id="IPR015424">
    <property type="entry name" value="PyrdxlP-dep_Trfase"/>
</dbReference>
<dbReference type="Gene3D" id="3.40.640.10">
    <property type="entry name" value="Type I PLP-dependent aspartate aminotransferase-like (Major domain)"/>
    <property type="match status" value="1"/>
</dbReference>